<dbReference type="InterPro" id="IPR002560">
    <property type="entry name" value="Transposase_DDE"/>
</dbReference>
<gene>
    <name evidence="2" type="ORF">SELSPUOL_00258</name>
</gene>
<evidence type="ECO:0000313" key="2">
    <source>
        <dbReference type="EMBL" id="EEX78316.1"/>
    </source>
</evidence>
<accession>C9LS37</accession>
<evidence type="ECO:0000259" key="1">
    <source>
        <dbReference type="Pfam" id="PF01610"/>
    </source>
</evidence>
<dbReference type="Proteomes" id="UP000003505">
    <property type="component" value="Unassembled WGS sequence"/>
</dbReference>
<name>C9LS37_SELS3</name>
<evidence type="ECO:0000313" key="3">
    <source>
        <dbReference type="Proteomes" id="UP000003505"/>
    </source>
</evidence>
<dbReference type="EMBL" id="ACKP02000007">
    <property type="protein sequence ID" value="EEX78316.1"/>
    <property type="molecule type" value="Genomic_DNA"/>
</dbReference>
<dbReference type="AlphaFoldDB" id="C9LS37"/>
<dbReference type="PANTHER" id="PTHR33498">
    <property type="entry name" value="TRANSPOSASE FOR INSERTION SEQUENCE ELEMENT IS1557"/>
    <property type="match status" value="1"/>
</dbReference>
<proteinExistence type="predicted"/>
<dbReference type="PANTHER" id="PTHR33498:SF1">
    <property type="entry name" value="TRANSPOSASE FOR INSERTION SEQUENCE ELEMENT IS1557"/>
    <property type="match status" value="1"/>
</dbReference>
<dbReference type="Pfam" id="PF01610">
    <property type="entry name" value="DDE_Tnp_ISL3"/>
    <property type="match status" value="1"/>
</dbReference>
<dbReference type="InterPro" id="IPR047951">
    <property type="entry name" value="Transpos_ISL3"/>
</dbReference>
<protein>
    <recommendedName>
        <fullName evidence="1">Transposase IS204/IS1001/IS1096/IS1165 DDE domain-containing protein</fullName>
    </recommendedName>
</protein>
<dbReference type="OrthoDB" id="2110692at2"/>
<organism evidence="2 3">
    <name type="scientific">Selenomonas sputigena (strain ATCC 35185 / DSM 20758 / CCUG 44933 / VPI D19B-28)</name>
    <dbReference type="NCBI Taxonomy" id="546271"/>
    <lineage>
        <taxon>Bacteria</taxon>
        <taxon>Bacillati</taxon>
        <taxon>Bacillota</taxon>
        <taxon>Negativicutes</taxon>
        <taxon>Selenomonadales</taxon>
        <taxon>Selenomonadaceae</taxon>
        <taxon>Selenomonas</taxon>
    </lineage>
</organism>
<reference evidence="2 3" key="1">
    <citation type="submission" date="2009-09" db="EMBL/GenBank/DDBJ databases">
        <authorList>
            <person name="Weinstock G."/>
            <person name="Sodergren E."/>
            <person name="Clifton S."/>
            <person name="Fulton L."/>
            <person name="Fulton B."/>
            <person name="Courtney L."/>
            <person name="Fronick C."/>
            <person name="Harrison M."/>
            <person name="Strong C."/>
            <person name="Farmer C."/>
            <person name="Delahaunty K."/>
            <person name="Markovic C."/>
            <person name="Hall O."/>
            <person name="Minx P."/>
            <person name="Tomlinson C."/>
            <person name="Mitreva M."/>
            <person name="Nelson J."/>
            <person name="Hou S."/>
            <person name="Wollam A."/>
            <person name="Pepin K.H."/>
            <person name="Johnson M."/>
            <person name="Bhonagiri V."/>
            <person name="Nash W.E."/>
            <person name="Warren W."/>
            <person name="Chinwalla A."/>
            <person name="Mardis E.R."/>
            <person name="Wilson R.K."/>
        </authorList>
    </citation>
    <scope>NUCLEOTIDE SEQUENCE [LARGE SCALE GENOMIC DNA]</scope>
    <source>
        <strain evidence="3">ATCC 35185 / DSM 20758 / VPI D19B-28</strain>
    </source>
</reference>
<comment type="caution">
    <text evidence="2">The sequence shown here is derived from an EMBL/GenBank/DDBJ whole genome shotgun (WGS) entry which is preliminary data.</text>
</comment>
<sequence length="151" mass="18182">MEAKENVLLKNSKYLWLKNDANLTEKQREKKETLQKKHLKTARACAMRIELQEIYEQSVHQDEAEQRLKKLCSRMMHARLKPMKKFCATIRNHWNEILHYFKHPYTNAILEGMNSIIQNIKRRARGFRNDEYFKTMIYLGYGKLNLNIQIP</sequence>
<feature type="domain" description="Transposase IS204/IS1001/IS1096/IS1165 DDE" evidence="1">
    <location>
        <begin position="4"/>
        <end position="137"/>
    </location>
</feature>